<evidence type="ECO:0000256" key="1">
    <source>
        <dbReference type="ARBA" id="ARBA00010552"/>
    </source>
</evidence>
<evidence type="ECO:0000313" key="2">
    <source>
        <dbReference type="EMBL" id="CAH0526201.1"/>
    </source>
</evidence>
<dbReference type="EMBL" id="CAKLCM010000002">
    <property type="protein sequence ID" value="CAH0526201.1"/>
    <property type="molecule type" value="Genomic_DNA"/>
</dbReference>
<evidence type="ECO:0000313" key="3">
    <source>
        <dbReference type="Proteomes" id="UP000838160"/>
    </source>
</evidence>
<comment type="caution">
    <text evidence="2">The sequence shown here is derived from an EMBL/GenBank/DDBJ whole genome shotgun (WGS) entry which is preliminary data.</text>
</comment>
<keyword evidence="2" id="KW-0560">Oxidoreductase</keyword>
<reference evidence="2" key="1">
    <citation type="submission" date="2021-12" db="EMBL/GenBank/DDBJ databases">
        <authorList>
            <person name="Rodrigo-Torres L."/>
            <person name="Arahal R. D."/>
            <person name="Lucena T."/>
        </authorList>
    </citation>
    <scope>NUCLEOTIDE SEQUENCE</scope>
    <source>
        <strain evidence="2">CECT 8226</strain>
    </source>
</reference>
<dbReference type="PANTHER" id="PTHR11803:SF58">
    <property type="entry name" value="PROTEIN HMF1-RELATED"/>
    <property type="match status" value="1"/>
</dbReference>
<proteinExistence type="inferred from homology"/>
<dbReference type="Pfam" id="PF01042">
    <property type="entry name" value="Ribonuc_L-PSP"/>
    <property type="match status" value="3"/>
</dbReference>
<keyword evidence="3" id="KW-1185">Reference proteome</keyword>
<accession>A0ABN8DI14</accession>
<gene>
    <name evidence="2" type="primary">rutC</name>
    <name evidence="2" type="ORF">VHP8226_01675</name>
</gene>
<dbReference type="Proteomes" id="UP000838160">
    <property type="component" value="Unassembled WGS sequence"/>
</dbReference>
<dbReference type="EC" id="1.-.-.-" evidence="2"/>
<comment type="similarity">
    <text evidence="1">Belongs to the RutC family.</text>
</comment>
<name>A0ABN8DI14_9VIBR</name>
<sequence length="421" mass="45301">MSGKIIKVSRNTENAPINRSSTQSVAFSHYNNISAQLPIVPSSGKLVEGGIREHSRQCLDNIKAIVESVGHGLHDVVKITVYLKSMADLDAVDEVYNEYFSSHLPTRSVLAVAALPTEGALVQMDALISNGEGTHPQAPCELIKRVRNTPKAPMDRLSSQSVAFSHYNHISAQLPIEPNTGNIAAGGVKAQARQCLTNLKAVLTSIDVPLDDIVKINIHVTNLDDICAVNEVYSSFFPCSAIARSVAYMPARSIIKAEGLPMDALVQIDATVSHGDGTPPQAVEDRHGIVIRAHNTENAPVSKLATHTVAFSHYNNVSAQLPIQPQSGDLIASDVRQQTAQCLSNIKAIVESVNHDMDDIVKFNIQLKQVEDLAQVDQVLADYFDNDYPSRTVIGVSDIAMGALVQIDAIVSNAEGTPPQA</sequence>
<dbReference type="RefSeq" id="WP_237484610.1">
    <property type="nucleotide sequence ID" value="NZ_CAKLCM010000002.1"/>
</dbReference>
<protein>
    <submittedName>
        <fullName evidence="2">Aminoacrylate peracid reductase RutC</fullName>
        <ecNumber evidence="2">1.-.-.-</ecNumber>
    </submittedName>
</protein>
<dbReference type="InterPro" id="IPR035959">
    <property type="entry name" value="RutC-like_sf"/>
</dbReference>
<dbReference type="SUPFAM" id="SSF55298">
    <property type="entry name" value="YjgF-like"/>
    <property type="match status" value="3"/>
</dbReference>
<dbReference type="InterPro" id="IPR006175">
    <property type="entry name" value="YjgF/YER057c/UK114"/>
</dbReference>
<dbReference type="CDD" id="cd00448">
    <property type="entry name" value="YjgF_YER057c_UK114_family"/>
    <property type="match status" value="3"/>
</dbReference>
<dbReference type="Gene3D" id="3.30.1330.40">
    <property type="entry name" value="RutC-like"/>
    <property type="match status" value="3"/>
</dbReference>
<dbReference type="PANTHER" id="PTHR11803">
    <property type="entry name" value="2-IMINOBUTANOATE/2-IMINOPROPANOATE DEAMINASE RIDA"/>
    <property type="match status" value="1"/>
</dbReference>
<organism evidence="2 3">
    <name type="scientific">Vibrio hippocampi</name>
    <dbReference type="NCBI Taxonomy" id="654686"/>
    <lineage>
        <taxon>Bacteria</taxon>
        <taxon>Pseudomonadati</taxon>
        <taxon>Pseudomonadota</taxon>
        <taxon>Gammaproteobacteria</taxon>
        <taxon>Vibrionales</taxon>
        <taxon>Vibrionaceae</taxon>
        <taxon>Vibrio</taxon>
    </lineage>
</organism>
<dbReference type="GO" id="GO:0016491">
    <property type="term" value="F:oxidoreductase activity"/>
    <property type="evidence" value="ECO:0007669"/>
    <property type="project" value="UniProtKB-KW"/>
</dbReference>